<dbReference type="OrthoDB" id="1001830at2759"/>
<keyword evidence="2" id="KW-1185">Reference proteome</keyword>
<gene>
    <name evidence="1" type="ORF">J1N35_014443</name>
</gene>
<dbReference type="EMBL" id="JAIQCV010000005">
    <property type="protein sequence ID" value="KAH1097522.1"/>
    <property type="molecule type" value="Genomic_DNA"/>
</dbReference>
<proteinExistence type="predicted"/>
<comment type="caution">
    <text evidence="1">The sequence shown here is derived from an EMBL/GenBank/DDBJ whole genome shotgun (WGS) entry which is preliminary data.</text>
</comment>
<dbReference type="Proteomes" id="UP000828251">
    <property type="component" value="Unassembled WGS sequence"/>
</dbReference>
<protein>
    <recommendedName>
        <fullName evidence="3">Reverse transcriptase zinc-binding domain-containing protein</fullName>
    </recommendedName>
</protein>
<evidence type="ECO:0008006" key="3">
    <source>
        <dbReference type="Google" id="ProtNLM"/>
    </source>
</evidence>
<evidence type="ECO:0000313" key="2">
    <source>
        <dbReference type="Proteomes" id="UP000828251"/>
    </source>
</evidence>
<reference evidence="1 2" key="1">
    <citation type="journal article" date="2021" name="Plant Biotechnol. J.">
        <title>Multi-omics assisted identification of the key and species-specific regulatory components of drought-tolerant mechanisms in Gossypium stocksii.</title>
        <authorList>
            <person name="Yu D."/>
            <person name="Ke L."/>
            <person name="Zhang D."/>
            <person name="Wu Y."/>
            <person name="Sun Y."/>
            <person name="Mei J."/>
            <person name="Sun J."/>
            <person name="Sun Y."/>
        </authorList>
    </citation>
    <scope>NUCLEOTIDE SEQUENCE [LARGE SCALE GENOMIC DNA]</scope>
    <source>
        <strain evidence="2">cv. E1</strain>
        <tissue evidence="1">Leaf</tissue>
    </source>
</reference>
<accession>A0A9D4A9X8</accession>
<evidence type="ECO:0000313" key="1">
    <source>
        <dbReference type="EMBL" id="KAH1097522.1"/>
    </source>
</evidence>
<name>A0A9D4A9X8_9ROSI</name>
<sequence length="85" mass="10101">MINNTFQEVEAALILRIPFAQEPHADFLAWNGEPSGEYTVRSAYKLLQNLNPRAYTLQNIYKDFYRKLWRLDLPTKIKITIWKIT</sequence>
<organism evidence="1 2">
    <name type="scientific">Gossypium stocksii</name>
    <dbReference type="NCBI Taxonomy" id="47602"/>
    <lineage>
        <taxon>Eukaryota</taxon>
        <taxon>Viridiplantae</taxon>
        <taxon>Streptophyta</taxon>
        <taxon>Embryophyta</taxon>
        <taxon>Tracheophyta</taxon>
        <taxon>Spermatophyta</taxon>
        <taxon>Magnoliopsida</taxon>
        <taxon>eudicotyledons</taxon>
        <taxon>Gunneridae</taxon>
        <taxon>Pentapetalae</taxon>
        <taxon>rosids</taxon>
        <taxon>malvids</taxon>
        <taxon>Malvales</taxon>
        <taxon>Malvaceae</taxon>
        <taxon>Malvoideae</taxon>
        <taxon>Gossypium</taxon>
    </lineage>
</organism>
<dbReference type="AlphaFoldDB" id="A0A9D4A9X8"/>